<evidence type="ECO:0000259" key="3">
    <source>
        <dbReference type="PROSITE" id="PS50887"/>
    </source>
</evidence>
<dbReference type="Gene3D" id="3.30.70.270">
    <property type="match status" value="1"/>
</dbReference>
<dbReference type="InterPro" id="IPR029787">
    <property type="entry name" value="Nucleotide_cyclase"/>
</dbReference>
<dbReference type="PROSITE" id="PS50887">
    <property type="entry name" value="GGDEF"/>
    <property type="match status" value="1"/>
</dbReference>
<comment type="caution">
    <text evidence="4">The sequence shown here is derived from an EMBL/GenBank/DDBJ whole genome shotgun (WGS) entry which is preliminary data.</text>
</comment>
<dbReference type="EMBL" id="JBFNXQ010000091">
    <property type="protein sequence ID" value="MEX5720859.1"/>
    <property type="molecule type" value="Genomic_DNA"/>
</dbReference>
<dbReference type="InterPro" id="IPR001633">
    <property type="entry name" value="EAL_dom"/>
</dbReference>
<organism evidence="4 5">
    <name type="scientific">Geodermatophilus maliterrae</name>
    <dbReference type="NCBI Taxonomy" id="3162531"/>
    <lineage>
        <taxon>Bacteria</taxon>
        <taxon>Bacillati</taxon>
        <taxon>Actinomycetota</taxon>
        <taxon>Actinomycetes</taxon>
        <taxon>Geodermatophilales</taxon>
        <taxon>Geodermatophilaceae</taxon>
        <taxon>Geodermatophilus</taxon>
    </lineage>
</organism>
<keyword evidence="5" id="KW-1185">Reference proteome</keyword>
<dbReference type="RefSeq" id="WP_369209677.1">
    <property type="nucleotide sequence ID" value="NZ_JBFNXQ010000091.1"/>
</dbReference>
<dbReference type="InterPro" id="IPR035919">
    <property type="entry name" value="EAL_sf"/>
</dbReference>
<dbReference type="PROSITE" id="PS50883">
    <property type="entry name" value="EAL"/>
    <property type="match status" value="1"/>
</dbReference>
<feature type="domain" description="GGDEF" evidence="3">
    <location>
        <begin position="361"/>
        <end position="492"/>
    </location>
</feature>
<protein>
    <submittedName>
        <fullName evidence="4">Bifunctional diguanylate cyclase/phosphodiesterase</fullName>
    </submittedName>
</protein>
<gene>
    <name evidence="4" type="ORF">ABQ292_21100</name>
</gene>
<dbReference type="PANTHER" id="PTHR44757">
    <property type="entry name" value="DIGUANYLATE CYCLASE DGCP"/>
    <property type="match status" value="1"/>
</dbReference>
<dbReference type="CDD" id="cd01949">
    <property type="entry name" value="GGDEF"/>
    <property type="match status" value="1"/>
</dbReference>
<dbReference type="Gene3D" id="3.30.450.20">
    <property type="entry name" value="PAS domain"/>
    <property type="match status" value="1"/>
</dbReference>
<dbReference type="InterPro" id="IPR000014">
    <property type="entry name" value="PAS"/>
</dbReference>
<evidence type="ECO:0000259" key="2">
    <source>
        <dbReference type="PROSITE" id="PS50883"/>
    </source>
</evidence>
<dbReference type="Proteomes" id="UP001560045">
    <property type="component" value="Unassembled WGS sequence"/>
</dbReference>
<dbReference type="NCBIfam" id="TIGR00229">
    <property type="entry name" value="sensory_box"/>
    <property type="match status" value="1"/>
</dbReference>
<dbReference type="InterPro" id="IPR035965">
    <property type="entry name" value="PAS-like_dom_sf"/>
</dbReference>
<evidence type="ECO:0000313" key="4">
    <source>
        <dbReference type="EMBL" id="MEX5720859.1"/>
    </source>
</evidence>
<sequence length="789" mass="84204">MPRPFSGVRLLRPSRTLAGTVLLTGAVFGLAVAGTLELKGLGESGVQAERDLQGVATELSTQDALEWRVISGRLSPEDVQPELAESRERARALISRADAADSGDGVAPITALHDAYADAVDEELRLLAAGELEEAEEFDEAEVDPAYAAALEVLTEYGKDISADAARARSLSSTGLVLTVVLSLVLTAVVQSRRKRAEVRRQAERRSEARYRALVDRSSDLVVVTDRTGTAGYLSPSAERLFDRSLASGPALDLSEVTHPQDRPVLAAALAAGGAAEGAPLEIRLRAGLGWRTFEVSVQDLTADPAVAGLVLTGHDVTDRQALQQELEHRALHDALTGLPNRALLADRFAQALRTAQRDEQSVGLLLIDLDRFKEINDTLGHHFGDELLRQVGPRMAGVLREADTIARLGGDEFAVLLPGTAGVDDAVQVAEKLQTALSRSFQVEGVELDVEASIGVVLSGEHGAEAMTLMQRADVAMYVAKQRNLGVFPYDPSLDTHSPERLSLLGDLRRALHDDELFLQYQPKVSLSTGEVCGAEALLRWAHPDRGLVPPDAFVPLAENTGLIGPLTRRVLDLALAQVRRWAEQGRPLQISVNLSARNLLDDRLDTTVAGLLAEHGVAPQLLKLEVTESAIMADPARAAELLRRLHARGIAIAIDDFGAGYTSLGQLKNLPVSELKVDRSFVTTMQSDSSDSLIVRSVIELSHNLGLSAVAEGVEDAETLDSLTAYSCDVAQGYHLSRPMAADAFDAWRAAWPGLPPTPSRITAVVAAGDGGAARAPSGLVDTPAGC</sequence>
<dbReference type="Gene3D" id="3.20.20.450">
    <property type="entry name" value="EAL domain"/>
    <property type="match status" value="1"/>
</dbReference>
<name>A0ABV3XJU4_9ACTN</name>
<dbReference type="InterPro" id="IPR043128">
    <property type="entry name" value="Rev_trsase/Diguanyl_cyclase"/>
</dbReference>
<dbReference type="CDD" id="cd00130">
    <property type="entry name" value="PAS"/>
    <property type="match status" value="1"/>
</dbReference>
<dbReference type="InterPro" id="IPR000160">
    <property type="entry name" value="GGDEF_dom"/>
</dbReference>
<dbReference type="NCBIfam" id="TIGR00254">
    <property type="entry name" value="GGDEF"/>
    <property type="match status" value="1"/>
</dbReference>
<reference evidence="4 5" key="1">
    <citation type="submission" date="2024-06" db="EMBL/GenBank/DDBJ databases">
        <title>Draft genome sequence of Geodermatophilus badlandi, a novel member of the Geodermatophilaceae isolated from badland sedimentary rocks in the Red desert, Wyoming, USA.</title>
        <authorList>
            <person name="Ben Tekaya S."/>
            <person name="Nouioui I."/>
            <person name="Flores G.M."/>
            <person name="Shaal M.N."/>
            <person name="Bredoire F."/>
            <person name="Basile F."/>
            <person name="Van Diepen L."/>
            <person name="Ward N.L."/>
        </authorList>
    </citation>
    <scope>NUCLEOTIDE SEQUENCE [LARGE SCALE GENOMIC DNA]</scope>
    <source>
        <strain evidence="4 5">WL48A</strain>
    </source>
</reference>
<dbReference type="SUPFAM" id="SSF55785">
    <property type="entry name" value="PYP-like sensor domain (PAS domain)"/>
    <property type="match status" value="1"/>
</dbReference>
<dbReference type="PROSITE" id="PS50112">
    <property type="entry name" value="PAS"/>
    <property type="match status" value="1"/>
</dbReference>
<proteinExistence type="predicted"/>
<dbReference type="SMART" id="SM00267">
    <property type="entry name" value="GGDEF"/>
    <property type="match status" value="1"/>
</dbReference>
<evidence type="ECO:0000259" key="1">
    <source>
        <dbReference type="PROSITE" id="PS50112"/>
    </source>
</evidence>
<dbReference type="SMART" id="SM00091">
    <property type="entry name" value="PAS"/>
    <property type="match status" value="1"/>
</dbReference>
<dbReference type="CDD" id="cd01948">
    <property type="entry name" value="EAL"/>
    <property type="match status" value="1"/>
</dbReference>
<dbReference type="SMART" id="SM00052">
    <property type="entry name" value="EAL"/>
    <property type="match status" value="1"/>
</dbReference>
<dbReference type="Pfam" id="PF00990">
    <property type="entry name" value="GGDEF"/>
    <property type="match status" value="1"/>
</dbReference>
<evidence type="ECO:0000313" key="5">
    <source>
        <dbReference type="Proteomes" id="UP001560045"/>
    </source>
</evidence>
<dbReference type="Pfam" id="PF00563">
    <property type="entry name" value="EAL"/>
    <property type="match status" value="1"/>
</dbReference>
<feature type="domain" description="PAS" evidence="1">
    <location>
        <begin position="207"/>
        <end position="270"/>
    </location>
</feature>
<dbReference type="PANTHER" id="PTHR44757:SF2">
    <property type="entry name" value="BIOFILM ARCHITECTURE MAINTENANCE PROTEIN MBAA"/>
    <property type="match status" value="1"/>
</dbReference>
<accession>A0ABV3XJU4</accession>
<dbReference type="InterPro" id="IPR052155">
    <property type="entry name" value="Biofilm_reg_signaling"/>
</dbReference>
<dbReference type="SUPFAM" id="SSF141868">
    <property type="entry name" value="EAL domain-like"/>
    <property type="match status" value="1"/>
</dbReference>
<feature type="domain" description="EAL" evidence="2">
    <location>
        <begin position="502"/>
        <end position="755"/>
    </location>
</feature>
<dbReference type="SUPFAM" id="SSF55073">
    <property type="entry name" value="Nucleotide cyclase"/>
    <property type="match status" value="1"/>
</dbReference>